<proteinExistence type="predicted"/>
<sequence>MLENIKKFVDIYANILGVCDQKFEFHEGTDAYQAELDWNELKGVWIISYDKDDIGEYYFAHEVGHIYLAKKYNFEGFSKPMRKEDEPNIDFNIALLLNMCLDGFVDYHICQFDEIYPCMKIKYLTYVEDLQNTFSYTYENKDYIEVLGWYIVWFQIFNYIIDRKNRILFKKEISELFSFTKKHLLRFKGGMSKDQFDKLTEKIKLFKNTTKSKDAKQLILYSANVIIGTGIWDRTKVLKNIKYFYPTIKELF</sequence>
<dbReference type="AlphaFoldDB" id="A0A0F9FQ75"/>
<organism evidence="1">
    <name type="scientific">marine sediment metagenome</name>
    <dbReference type="NCBI Taxonomy" id="412755"/>
    <lineage>
        <taxon>unclassified sequences</taxon>
        <taxon>metagenomes</taxon>
        <taxon>ecological metagenomes</taxon>
    </lineage>
</organism>
<dbReference type="EMBL" id="LAZR01031622">
    <property type="protein sequence ID" value="KKL53212.1"/>
    <property type="molecule type" value="Genomic_DNA"/>
</dbReference>
<protein>
    <submittedName>
        <fullName evidence="1">Uncharacterized protein</fullName>
    </submittedName>
</protein>
<evidence type="ECO:0000313" key="1">
    <source>
        <dbReference type="EMBL" id="KKL53212.1"/>
    </source>
</evidence>
<accession>A0A0F9FQ75</accession>
<gene>
    <name evidence="1" type="ORF">LCGC14_2277690</name>
</gene>
<reference evidence="1" key="1">
    <citation type="journal article" date="2015" name="Nature">
        <title>Complex archaea that bridge the gap between prokaryotes and eukaryotes.</title>
        <authorList>
            <person name="Spang A."/>
            <person name="Saw J.H."/>
            <person name="Jorgensen S.L."/>
            <person name="Zaremba-Niedzwiedzka K."/>
            <person name="Martijn J."/>
            <person name="Lind A.E."/>
            <person name="van Eijk R."/>
            <person name="Schleper C."/>
            <person name="Guy L."/>
            <person name="Ettema T.J."/>
        </authorList>
    </citation>
    <scope>NUCLEOTIDE SEQUENCE</scope>
</reference>
<name>A0A0F9FQ75_9ZZZZ</name>
<comment type="caution">
    <text evidence="1">The sequence shown here is derived from an EMBL/GenBank/DDBJ whole genome shotgun (WGS) entry which is preliminary data.</text>
</comment>